<dbReference type="PROSITE" id="PS51257">
    <property type="entry name" value="PROKAR_LIPOPROTEIN"/>
    <property type="match status" value="1"/>
</dbReference>
<reference evidence="1 2" key="2">
    <citation type="submission" date="2020-03" db="EMBL/GenBank/DDBJ databases">
        <title>Kangsaoukella pontilimi gen. nov., sp. nov., a new member of the family Rhodobacteraceae isolated from a tidal mudflat.</title>
        <authorList>
            <person name="Kim I.S."/>
        </authorList>
    </citation>
    <scope>NUCLEOTIDE SEQUENCE [LARGE SCALE GENOMIC DNA]</scope>
    <source>
        <strain evidence="1 2">GH1-50</strain>
    </source>
</reference>
<comment type="caution">
    <text evidence="1">The sequence shown here is derived from an EMBL/GenBank/DDBJ whole genome shotgun (WGS) entry which is preliminary data.</text>
</comment>
<reference evidence="1 2" key="1">
    <citation type="submission" date="2019-12" db="EMBL/GenBank/DDBJ databases">
        <authorList>
            <person name="Lee S.D."/>
        </authorList>
    </citation>
    <scope>NUCLEOTIDE SEQUENCE [LARGE SCALE GENOMIC DNA]</scope>
    <source>
        <strain evidence="1 2">GH1-50</strain>
    </source>
</reference>
<proteinExistence type="predicted"/>
<protein>
    <submittedName>
        <fullName evidence="1">Uncharacterized protein</fullName>
    </submittedName>
</protein>
<gene>
    <name evidence="1" type="ORF">GQ651_00550</name>
</gene>
<dbReference type="AlphaFoldDB" id="A0A7C9IDX9"/>
<dbReference type="EMBL" id="WUPT01000001">
    <property type="protein sequence ID" value="MXQ06324.1"/>
    <property type="molecule type" value="Genomic_DNA"/>
</dbReference>
<accession>A0A7C9IDX9</accession>
<evidence type="ECO:0000313" key="2">
    <source>
        <dbReference type="Proteomes" id="UP000480350"/>
    </source>
</evidence>
<evidence type="ECO:0000313" key="1">
    <source>
        <dbReference type="EMBL" id="MXQ06324.1"/>
    </source>
</evidence>
<keyword evidence="2" id="KW-1185">Reference proteome</keyword>
<name>A0A7C9IDX9_9RHOB</name>
<organism evidence="1 2">
    <name type="scientific">Kangsaoukella pontilimi</name>
    <dbReference type="NCBI Taxonomy" id="2691042"/>
    <lineage>
        <taxon>Bacteria</taxon>
        <taxon>Pseudomonadati</taxon>
        <taxon>Pseudomonadota</taxon>
        <taxon>Alphaproteobacteria</taxon>
        <taxon>Rhodobacterales</taxon>
        <taxon>Paracoccaceae</taxon>
        <taxon>Kangsaoukella</taxon>
    </lineage>
</organism>
<dbReference type="Proteomes" id="UP000480350">
    <property type="component" value="Unassembled WGS sequence"/>
</dbReference>
<sequence length="115" mass="12237">MPAFARFAAMMCSVLVLGSCQEDGVASRPDVPRVPPMVTEARTQCERDGGTWALRGSALFTCYRPTSDANKSCSSGNDCEGLCLARSRTCAPITPFLGCHEVLTDGGTRATRCVN</sequence>
<dbReference type="RefSeq" id="WP_160762271.1">
    <property type="nucleotide sequence ID" value="NZ_WUPT01000001.1"/>
</dbReference>